<name>A0A195DFK4_9HYME</name>
<dbReference type="AlphaFoldDB" id="A0A195DFK4"/>
<gene>
    <name evidence="1" type="ORF">ALC57_16216</name>
</gene>
<dbReference type="Proteomes" id="UP000078492">
    <property type="component" value="Unassembled WGS sequence"/>
</dbReference>
<keyword evidence="2" id="KW-1185">Reference proteome</keyword>
<sequence>VNLQIDISSILEAFCLEPEDLRGFGGFFMLSISNSLRVLSFCNGRNRLSEACI</sequence>
<feature type="non-terminal residue" evidence="1">
    <location>
        <position position="1"/>
    </location>
</feature>
<protein>
    <submittedName>
        <fullName evidence="1">Uncharacterized protein</fullName>
    </submittedName>
</protein>
<evidence type="ECO:0000313" key="2">
    <source>
        <dbReference type="Proteomes" id="UP000078492"/>
    </source>
</evidence>
<accession>A0A195DFK4</accession>
<organism evidence="1 2">
    <name type="scientific">Trachymyrmex cornetzi</name>
    <dbReference type="NCBI Taxonomy" id="471704"/>
    <lineage>
        <taxon>Eukaryota</taxon>
        <taxon>Metazoa</taxon>
        <taxon>Ecdysozoa</taxon>
        <taxon>Arthropoda</taxon>
        <taxon>Hexapoda</taxon>
        <taxon>Insecta</taxon>
        <taxon>Pterygota</taxon>
        <taxon>Neoptera</taxon>
        <taxon>Endopterygota</taxon>
        <taxon>Hymenoptera</taxon>
        <taxon>Apocrita</taxon>
        <taxon>Aculeata</taxon>
        <taxon>Formicoidea</taxon>
        <taxon>Formicidae</taxon>
        <taxon>Myrmicinae</taxon>
        <taxon>Trachymyrmex</taxon>
    </lineage>
</organism>
<proteinExistence type="predicted"/>
<reference evidence="1 2" key="1">
    <citation type="submission" date="2015-09" db="EMBL/GenBank/DDBJ databases">
        <title>Trachymyrmex cornetzi WGS genome.</title>
        <authorList>
            <person name="Nygaard S."/>
            <person name="Hu H."/>
            <person name="Boomsma J."/>
            <person name="Zhang G."/>
        </authorList>
    </citation>
    <scope>NUCLEOTIDE SEQUENCE [LARGE SCALE GENOMIC DNA]</scope>
    <source>
        <strain evidence="1">Tcor2-1</strain>
        <tissue evidence="1">Whole body</tissue>
    </source>
</reference>
<evidence type="ECO:0000313" key="1">
    <source>
        <dbReference type="EMBL" id="KYN11627.1"/>
    </source>
</evidence>
<dbReference type="EMBL" id="KQ980903">
    <property type="protein sequence ID" value="KYN11627.1"/>
    <property type="molecule type" value="Genomic_DNA"/>
</dbReference>